<proteinExistence type="predicted"/>
<sequence length="75" mass="7598">MHPYHGDSGGDGGVRLMVVMVGDGSEGGVGGVVEAATEVVAGDGDGCGDVLGVGWWRLEGGRKRLRKKEEGRCGG</sequence>
<evidence type="ECO:0000313" key="1">
    <source>
        <dbReference type="EMBL" id="GJS74135.1"/>
    </source>
</evidence>
<keyword evidence="2" id="KW-1185">Reference proteome</keyword>
<name>A0ABQ4Y9R2_9ASTR</name>
<evidence type="ECO:0000313" key="2">
    <source>
        <dbReference type="Proteomes" id="UP001151760"/>
    </source>
</evidence>
<dbReference type="EMBL" id="BQNB010010208">
    <property type="protein sequence ID" value="GJS74135.1"/>
    <property type="molecule type" value="Genomic_DNA"/>
</dbReference>
<dbReference type="Proteomes" id="UP001151760">
    <property type="component" value="Unassembled WGS sequence"/>
</dbReference>
<gene>
    <name evidence="1" type="ORF">Tco_0706976</name>
</gene>
<protein>
    <submittedName>
        <fullName evidence="1">Uncharacterized protein</fullName>
    </submittedName>
</protein>
<organism evidence="1 2">
    <name type="scientific">Tanacetum coccineum</name>
    <dbReference type="NCBI Taxonomy" id="301880"/>
    <lineage>
        <taxon>Eukaryota</taxon>
        <taxon>Viridiplantae</taxon>
        <taxon>Streptophyta</taxon>
        <taxon>Embryophyta</taxon>
        <taxon>Tracheophyta</taxon>
        <taxon>Spermatophyta</taxon>
        <taxon>Magnoliopsida</taxon>
        <taxon>eudicotyledons</taxon>
        <taxon>Gunneridae</taxon>
        <taxon>Pentapetalae</taxon>
        <taxon>asterids</taxon>
        <taxon>campanulids</taxon>
        <taxon>Asterales</taxon>
        <taxon>Asteraceae</taxon>
        <taxon>Asteroideae</taxon>
        <taxon>Anthemideae</taxon>
        <taxon>Anthemidinae</taxon>
        <taxon>Tanacetum</taxon>
    </lineage>
</organism>
<comment type="caution">
    <text evidence="1">The sequence shown here is derived from an EMBL/GenBank/DDBJ whole genome shotgun (WGS) entry which is preliminary data.</text>
</comment>
<accession>A0ABQ4Y9R2</accession>
<reference evidence="1" key="2">
    <citation type="submission" date="2022-01" db="EMBL/GenBank/DDBJ databases">
        <authorList>
            <person name="Yamashiro T."/>
            <person name="Shiraishi A."/>
            <person name="Satake H."/>
            <person name="Nakayama K."/>
        </authorList>
    </citation>
    <scope>NUCLEOTIDE SEQUENCE</scope>
</reference>
<reference evidence="1" key="1">
    <citation type="journal article" date="2022" name="Int. J. Mol. Sci.">
        <title>Draft Genome of Tanacetum Coccineum: Genomic Comparison of Closely Related Tanacetum-Family Plants.</title>
        <authorList>
            <person name="Yamashiro T."/>
            <person name="Shiraishi A."/>
            <person name="Nakayama K."/>
            <person name="Satake H."/>
        </authorList>
    </citation>
    <scope>NUCLEOTIDE SEQUENCE</scope>
</reference>